<dbReference type="RefSeq" id="YP_010771556.1">
    <property type="nucleotide sequence ID" value="NC_074592.1"/>
</dbReference>
<keyword evidence="4" id="KW-0548">Nucleotidyltransferase</keyword>
<protein>
    <recommendedName>
        <fullName evidence="1">RNA-directed RNA polymerase</fullName>
        <ecNumber evidence="1">2.7.7.48</ecNumber>
    </recommendedName>
    <alternativeName>
        <fullName evidence="7">RNA replicase beta chain</fullName>
    </alternativeName>
</protein>
<dbReference type="GO" id="GO:0000166">
    <property type="term" value="F:nucleotide binding"/>
    <property type="evidence" value="ECO:0007669"/>
    <property type="project" value="UniProtKB-KW"/>
</dbReference>
<dbReference type="Proteomes" id="UP000677468">
    <property type="component" value="Segment"/>
</dbReference>
<dbReference type="GO" id="GO:0003968">
    <property type="term" value="F:RNA-directed RNA polymerase activity"/>
    <property type="evidence" value="ECO:0007669"/>
    <property type="project" value="UniProtKB-KW"/>
</dbReference>
<dbReference type="EMBL" id="BK013705">
    <property type="protein sequence ID" value="DAD51056.1"/>
    <property type="molecule type" value="Genomic_RNA"/>
</dbReference>
<evidence type="ECO:0000256" key="5">
    <source>
        <dbReference type="ARBA" id="ARBA00022741"/>
    </source>
</evidence>
<organism evidence="11 12">
    <name type="scientific">ssRNA phage SRR6960802_4</name>
    <dbReference type="NCBI Taxonomy" id="2786610"/>
    <lineage>
        <taxon>Viruses</taxon>
        <taxon>Riboviria</taxon>
        <taxon>Orthornavirae</taxon>
        <taxon>Lenarviricota</taxon>
        <taxon>Leviviricetes</taxon>
        <taxon>Timlovirales</taxon>
        <taxon>Steitzviridae</taxon>
        <taxon>Hodnevirus</taxon>
        <taxon>Hodnevirus asienecus</taxon>
        <taxon>Gredihovirus asienecus</taxon>
    </lineage>
</organism>
<dbReference type="PROSITE" id="PS50522">
    <property type="entry name" value="RDRP_PHAGE"/>
    <property type="match status" value="1"/>
</dbReference>
<feature type="binding site" evidence="9">
    <location>
        <position position="411"/>
    </location>
    <ligand>
        <name>Mg(2+)</name>
        <dbReference type="ChEBI" id="CHEBI:18420"/>
        <label>2</label>
    </ligand>
</feature>
<evidence type="ECO:0000313" key="11">
    <source>
        <dbReference type="EMBL" id="DAD51056.1"/>
    </source>
</evidence>
<dbReference type="EC" id="2.7.7.48" evidence="1"/>
<dbReference type="GO" id="GO:0039694">
    <property type="term" value="P:viral RNA genome replication"/>
    <property type="evidence" value="ECO:0007669"/>
    <property type="project" value="InterPro"/>
</dbReference>
<keyword evidence="9" id="KW-0460">Magnesium</keyword>
<dbReference type="KEGG" id="vg:80401249"/>
<evidence type="ECO:0000256" key="2">
    <source>
        <dbReference type="ARBA" id="ARBA00022484"/>
    </source>
</evidence>
<evidence type="ECO:0000256" key="9">
    <source>
        <dbReference type="PIRSR" id="PIRSR605093-1"/>
    </source>
</evidence>
<feature type="binding site" evidence="9">
    <location>
        <position position="410"/>
    </location>
    <ligand>
        <name>Mg(2+)</name>
        <dbReference type="ChEBI" id="CHEBI:18420"/>
        <label>2</label>
    </ligand>
</feature>
<keyword evidence="5" id="KW-0547">Nucleotide-binding</keyword>
<proteinExistence type="predicted"/>
<evidence type="ECO:0000259" key="10">
    <source>
        <dbReference type="PROSITE" id="PS50522"/>
    </source>
</evidence>
<sequence length="597" mass="67872">MKSHLVLMRTILQELGDGCCTSTTLDWKTIERRVEHEGLEFLTITLPSFAKDFLKCLDQGYVDSTHFLSFKKRACLPAFLQGFTSLVFDSQSGLLLHTPEISAIHSVLQICNLFSKVELPCSDAREHAAFRQYVETDKEIQETFASIDPILMDEFKEVSFSLWREIFIEMDESIYNGDIVPKHGPGATADGIRGNAKFRQQQWTQRLEELFPHGEFVFPNWRYFDADRVELLEPENELPVRVISVPKTQKTPRIIAIEPACMQYVQQGLLERLVMSIERHDSLSVLIGFDDQVPNQELARIGSQDGSLATLDLSEASDRVSWPLVQALVDRHPLFKEALDCTRSRRADVPGHGVIPLFKYASMGSALCFPVEAMVFLTIVIMGIRRERGYHISPRALSREMRGKVRVYGDDIIVPVEYVRSVVSLLEAFGLKVNSNKSFWTGKFRESCGKEFYDGRDVSIVKVRRPSPTQRKHASEIHSLVSLRNQLYKAGLWSSCKYLDNTIERLIPFPVVLESSQAIGRHSFLGYETQSECKYLQRPLVRAAVLTSIIPKSNLSDDAALLKFFLKRGSLPLSNNHLLRAGRPESVNIKIRRVSPY</sequence>
<dbReference type="InterPro" id="IPR005093">
    <property type="entry name" value="RNArep_beta"/>
</dbReference>
<dbReference type="GeneID" id="80401249"/>
<dbReference type="GO" id="GO:0046872">
    <property type="term" value="F:metal ion binding"/>
    <property type="evidence" value="ECO:0007669"/>
    <property type="project" value="UniProtKB-KW"/>
</dbReference>
<keyword evidence="2 11" id="KW-0696">RNA-directed RNA polymerase</keyword>
<evidence type="ECO:0000256" key="1">
    <source>
        <dbReference type="ARBA" id="ARBA00012494"/>
    </source>
</evidence>
<feature type="domain" description="RdRp catalytic" evidence="10">
    <location>
        <begin position="297"/>
        <end position="442"/>
    </location>
</feature>
<comment type="cofactor">
    <cofactor evidence="9">
        <name>Mg(2+)</name>
        <dbReference type="ChEBI" id="CHEBI:18420"/>
    </cofactor>
    <text evidence="9">Binds 2 Mg(2+) per subunit.</text>
</comment>
<evidence type="ECO:0000256" key="3">
    <source>
        <dbReference type="ARBA" id="ARBA00022679"/>
    </source>
</evidence>
<evidence type="ECO:0000313" key="12">
    <source>
        <dbReference type="Proteomes" id="UP000677468"/>
    </source>
</evidence>
<gene>
    <name evidence="11" type="primary">SRR6960802_4_3</name>
</gene>
<comment type="catalytic activity">
    <reaction evidence="8">
        <text>RNA(n) + a ribonucleoside 5'-triphosphate = RNA(n+1) + diphosphate</text>
        <dbReference type="Rhea" id="RHEA:21248"/>
        <dbReference type="Rhea" id="RHEA-COMP:14527"/>
        <dbReference type="Rhea" id="RHEA-COMP:17342"/>
        <dbReference type="ChEBI" id="CHEBI:33019"/>
        <dbReference type="ChEBI" id="CHEBI:61557"/>
        <dbReference type="ChEBI" id="CHEBI:140395"/>
        <dbReference type="EC" id="2.7.7.48"/>
    </reaction>
</comment>
<dbReference type="Pfam" id="PF03431">
    <property type="entry name" value="RNA_replicase_B"/>
    <property type="match status" value="1"/>
</dbReference>
<name>A0A8S5L0D9_9VIRU</name>
<keyword evidence="12" id="KW-1185">Reference proteome</keyword>
<accession>A0A8S5L0D9</accession>
<feature type="binding site" evidence="9">
    <location>
        <position position="312"/>
    </location>
    <ligand>
        <name>Mg(2+)</name>
        <dbReference type="ChEBI" id="CHEBI:18420"/>
        <label>2</label>
    </ligand>
</feature>
<evidence type="ECO:0000256" key="7">
    <source>
        <dbReference type="ARBA" id="ARBA00030248"/>
    </source>
</evidence>
<keyword evidence="3" id="KW-0808">Transferase</keyword>
<reference evidence="11" key="1">
    <citation type="submission" date="2020-09" db="EMBL/GenBank/DDBJ databases">
        <title>Leviviricetes taxonomy.</title>
        <authorList>
            <person name="Stockdale S.R."/>
            <person name="Callanan J."/>
            <person name="Adriaenssens E.M."/>
            <person name="Kuhn J.H."/>
            <person name="Rumnieks J."/>
            <person name="Shkoporov A."/>
            <person name="Draper L.A."/>
            <person name="Ross P."/>
            <person name="Hill C."/>
        </authorList>
    </citation>
    <scope>NUCLEOTIDE SEQUENCE</scope>
</reference>
<evidence type="ECO:0000256" key="4">
    <source>
        <dbReference type="ARBA" id="ARBA00022695"/>
    </source>
</evidence>
<dbReference type="InterPro" id="IPR007096">
    <property type="entry name" value="RNA-dir_Rpol_cat_phage"/>
</dbReference>
<evidence type="ECO:0000256" key="6">
    <source>
        <dbReference type="ARBA" id="ARBA00022953"/>
    </source>
</evidence>
<keyword evidence="9" id="KW-0479">Metal-binding</keyword>
<keyword evidence="6" id="KW-0693">Viral RNA replication</keyword>
<evidence type="ECO:0000256" key="8">
    <source>
        <dbReference type="ARBA" id="ARBA00048744"/>
    </source>
</evidence>